<comment type="similarity">
    <text evidence="1">Belongs to the metallophosphoesterase superfamily. YfcE family.</text>
</comment>
<reference evidence="3 4" key="1">
    <citation type="submission" date="2022-06" db="EMBL/GenBank/DDBJ databases">
        <title>Runella sp. S5 genome sequencing.</title>
        <authorList>
            <person name="Park S."/>
        </authorList>
    </citation>
    <scope>NUCLEOTIDE SEQUENCE [LARGE SCALE GENOMIC DNA]</scope>
    <source>
        <strain evidence="3 4">S5</strain>
    </source>
</reference>
<protein>
    <submittedName>
        <fullName evidence="3">Metallophosphoesterase</fullName>
    </submittedName>
</protein>
<proteinExistence type="inferred from homology"/>
<dbReference type="SUPFAM" id="SSF56300">
    <property type="entry name" value="Metallo-dependent phosphatases"/>
    <property type="match status" value="1"/>
</dbReference>
<accession>A0ABT1FM28</accession>
<dbReference type="InterPro" id="IPR024654">
    <property type="entry name" value="Calcineurin-like_PHP_lpxH"/>
</dbReference>
<organism evidence="3 4">
    <name type="scientific">Runella salmonicolor</name>
    <dbReference type="NCBI Taxonomy" id="2950278"/>
    <lineage>
        <taxon>Bacteria</taxon>
        <taxon>Pseudomonadati</taxon>
        <taxon>Bacteroidota</taxon>
        <taxon>Cytophagia</taxon>
        <taxon>Cytophagales</taxon>
        <taxon>Spirosomataceae</taxon>
        <taxon>Runella</taxon>
    </lineage>
</organism>
<name>A0ABT1FM28_9BACT</name>
<dbReference type="RefSeq" id="WP_253525262.1">
    <property type="nucleotide sequence ID" value="NZ_JAMZEL010000001.1"/>
</dbReference>
<dbReference type="EMBL" id="JAMZEL010000001">
    <property type="protein sequence ID" value="MCP1381572.1"/>
    <property type="molecule type" value="Genomic_DNA"/>
</dbReference>
<gene>
    <name evidence="3" type="ORF">NCI00_04015</name>
</gene>
<dbReference type="InterPro" id="IPR029052">
    <property type="entry name" value="Metallo-depent_PP-like"/>
</dbReference>
<dbReference type="Pfam" id="PF12850">
    <property type="entry name" value="Metallophos_2"/>
    <property type="match status" value="1"/>
</dbReference>
<keyword evidence="4" id="KW-1185">Reference proteome</keyword>
<dbReference type="Gene3D" id="3.60.21.10">
    <property type="match status" value="1"/>
</dbReference>
<evidence type="ECO:0000256" key="1">
    <source>
        <dbReference type="ARBA" id="ARBA00008950"/>
    </source>
</evidence>
<dbReference type="PANTHER" id="PTHR43143:SF1">
    <property type="entry name" value="SERINE_THREONINE-PROTEIN PHOSPHATASE CPPED1"/>
    <property type="match status" value="1"/>
</dbReference>
<comment type="caution">
    <text evidence="3">The sequence shown here is derived from an EMBL/GenBank/DDBJ whole genome shotgun (WGS) entry which is preliminary data.</text>
</comment>
<evidence type="ECO:0000313" key="4">
    <source>
        <dbReference type="Proteomes" id="UP001204772"/>
    </source>
</evidence>
<evidence type="ECO:0000259" key="2">
    <source>
        <dbReference type="Pfam" id="PF12850"/>
    </source>
</evidence>
<evidence type="ECO:0000313" key="3">
    <source>
        <dbReference type="EMBL" id="MCP1381572.1"/>
    </source>
</evidence>
<dbReference type="Proteomes" id="UP001204772">
    <property type="component" value="Unassembled WGS sequence"/>
</dbReference>
<dbReference type="PANTHER" id="PTHR43143">
    <property type="entry name" value="METALLOPHOSPHOESTERASE, CALCINEURIN SUPERFAMILY"/>
    <property type="match status" value="1"/>
</dbReference>
<sequence>MKNHFYTARANPFSVCYFIVFLFFGFLLSTTSFAQKAQKVKFGLFTDVHVPTMHDAKERLTAFMDSMKTAKPDFIIELGDFGTPAPKYAYGFDIWKSYAGPKYQVIGNHEMDGGFSLPQALAYRGMSSSYYSFQQNGFYFIVLDGNDKKTPDVKGYQQYIGEKQLAWLKDELAIAKTPIVIFSHQGLGKDGVDNSADIRAMLEAHNTKAKKNKIIANFYGHIHYDRADNINGIWYVCINSMSYKWLGEEYGHVRYSQQIDKDFKWIKYTAPYKDPLYTVIEISTKGTISIAGKKSEWVGPAPEKVGFPVQNSEYEVPEIRARMLKFKP</sequence>
<feature type="domain" description="Calcineurin-like phosphoesterase" evidence="2">
    <location>
        <begin position="41"/>
        <end position="237"/>
    </location>
</feature>
<dbReference type="InterPro" id="IPR051918">
    <property type="entry name" value="STPP_CPPED1"/>
</dbReference>